<name>A0A7H0Y514_9BACL</name>
<feature type="transmembrane region" description="Helical" evidence="1">
    <location>
        <begin position="80"/>
        <end position="111"/>
    </location>
</feature>
<keyword evidence="1" id="KW-0812">Transmembrane</keyword>
<keyword evidence="1" id="KW-1133">Transmembrane helix</keyword>
<evidence type="ECO:0000313" key="3">
    <source>
        <dbReference type="Proteomes" id="UP000516384"/>
    </source>
</evidence>
<keyword evidence="1" id="KW-0472">Membrane</keyword>
<feature type="transmembrane region" description="Helical" evidence="1">
    <location>
        <begin position="132"/>
        <end position="163"/>
    </location>
</feature>
<proteinExistence type="predicted"/>
<dbReference type="Proteomes" id="UP000516384">
    <property type="component" value="Chromosome"/>
</dbReference>
<evidence type="ECO:0000256" key="1">
    <source>
        <dbReference type="SAM" id="Phobius"/>
    </source>
</evidence>
<dbReference type="EMBL" id="CP061172">
    <property type="protein sequence ID" value="QNR66172.1"/>
    <property type="molecule type" value="Genomic_DNA"/>
</dbReference>
<feature type="transmembrane region" description="Helical" evidence="1">
    <location>
        <begin position="12"/>
        <end position="35"/>
    </location>
</feature>
<evidence type="ECO:0000313" key="2">
    <source>
        <dbReference type="EMBL" id="QNR66172.1"/>
    </source>
</evidence>
<dbReference type="RefSeq" id="WP_190297679.1">
    <property type="nucleotide sequence ID" value="NZ_CP061172.1"/>
</dbReference>
<feature type="transmembrane region" description="Helical" evidence="1">
    <location>
        <begin position="175"/>
        <end position="195"/>
    </location>
</feature>
<reference evidence="2 3" key="1">
    <citation type="submission" date="2020-09" db="EMBL/GenBank/DDBJ databases">
        <title>Characterization of Paenibacillus peoriae strain ZF390 with broad-spectrum antimicrobial activity as a potential biocontrol agent.</title>
        <authorList>
            <person name="Li L."/>
            <person name="Zhao Y."/>
            <person name="Li B."/>
            <person name="Xie X."/>
        </authorList>
    </citation>
    <scope>NUCLEOTIDE SEQUENCE [LARGE SCALE GENOMIC DNA]</scope>
    <source>
        <strain evidence="2 3">ZF390</strain>
    </source>
</reference>
<organism evidence="2 3">
    <name type="scientific">Paenibacillus peoriae</name>
    <dbReference type="NCBI Taxonomy" id="59893"/>
    <lineage>
        <taxon>Bacteria</taxon>
        <taxon>Bacillati</taxon>
        <taxon>Bacillota</taxon>
        <taxon>Bacilli</taxon>
        <taxon>Bacillales</taxon>
        <taxon>Paenibacillaceae</taxon>
        <taxon>Paenibacillus</taxon>
    </lineage>
</organism>
<dbReference type="AlphaFoldDB" id="A0A7H0Y514"/>
<feature type="transmembrane region" description="Helical" evidence="1">
    <location>
        <begin position="47"/>
        <end position="74"/>
    </location>
</feature>
<accession>A0A7H0Y514</accession>
<protein>
    <submittedName>
        <fullName evidence="2">Uncharacterized protein</fullName>
    </submittedName>
</protein>
<gene>
    <name evidence="2" type="ORF">IAQ67_20285</name>
</gene>
<sequence length="227" mass="26310">MLEVMLNNLQILFSVSFVSILMIGVVALLAVMFVFAKRDSLKSKYRIRIILFLYVVLAVIFIIVFCLSFLTLSMHLLFSIVYFLCWIIGLDQVITNYLALTGTLIVFSFIPEKIVKPILKLFPTDFYKDENVITNILFGFLDVINIKTIIYLISFVLVFIAGIETLSDKMVFHDVLLWINIKPIVFESVVSFIAFDRFYKAMDKDFNKNKPKIISLYNVVADYFKRS</sequence>